<dbReference type="EMBL" id="JAVRHU010000004">
    <property type="protein sequence ID" value="MDT0622547.1"/>
    <property type="molecule type" value="Genomic_DNA"/>
</dbReference>
<feature type="chain" id="PRO_5046629141" evidence="2">
    <location>
        <begin position="20"/>
        <end position="245"/>
    </location>
</feature>
<gene>
    <name evidence="4" type="ORF">RM520_13020</name>
</gene>
<feature type="transmembrane region" description="Helical" evidence="1">
    <location>
        <begin position="88"/>
        <end position="112"/>
    </location>
</feature>
<evidence type="ECO:0000256" key="1">
    <source>
        <dbReference type="SAM" id="Phobius"/>
    </source>
</evidence>
<keyword evidence="1" id="KW-0472">Membrane</keyword>
<evidence type="ECO:0000256" key="2">
    <source>
        <dbReference type="SAM" id="SignalP"/>
    </source>
</evidence>
<organism evidence="4 5">
    <name type="scientific">Croceitalea vernalis</name>
    <dbReference type="NCBI Taxonomy" id="3075599"/>
    <lineage>
        <taxon>Bacteria</taxon>
        <taxon>Pseudomonadati</taxon>
        <taxon>Bacteroidota</taxon>
        <taxon>Flavobacteriia</taxon>
        <taxon>Flavobacteriales</taxon>
        <taxon>Flavobacteriaceae</taxon>
        <taxon>Croceitalea</taxon>
    </lineage>
</organism>
<evidence type="ECO:0000259" key="3">
    <source>
        <dbReference type="Pfam" id="PF13559"/>
    </source>
</evidence>
<evidence type="ECO:0000313" key="4">
    <source>
        <dbReference type="EMBL" id="MDT0622547.1"/>
    </source>
</evidence>
<feature type="domain" description="Protein-glutamine gamma-glutamyltransferase-like C-terminal" evidence="3">
    <location>
        <begin position="168"/>
        <end position="232"/>
    </location>
</feature>
<sequence>MFKKFILLLLLCFFNLGLAQSDSEKVQFDESDIEIVEISEEDLQKYRDDKKFNYEVIEEKNEWWEGVKNWFYNLFRSFFEWLFGAEKAVGYLAIFLRIVPYILLGLLLYLIIKFFINANTRALIQAQQNANLVSLSEEEKILQSEDIQQLIKDAIAKKDFRLAIRYYYLYLLKLLSDKELITWQVQKTNDDYLSELKNSDLKLQFAKATLLYDYVWYGGFHIKENDYERASEVFNTFKKTVSNND</sequence>
<evidence type="ECO:0000313" key="5">
    <source>
        <dbReference type="Proteomes" id="UP001250662"/>
    </source>
</evidence>
<protein>
    <submittedName>
        <fullName evidence="4">DUF4129 domain-containing protein</fullName>
    </submittedName>
</protein>
<dbReference type="InterPro" id="IPR025403">
    <property type="entry name" value="TgpA-like_C"/>
</dbReference>
<dbReference type="RefSeq" id="WP_311386283.1">
    <property type="nucleotide sequence ID" value="NZ_JAVRHU010000004.1"/>
</dbReference>
<feature type="signal peptide" evidence="2">
    <location>
        <begin position="1"/>
        <end position="19"/>
    </location>
</feature>
<accession>A0ABU3BK67</accession>
<comment type="caution">
    <text evidence="4">The sequence shown here is derived from an EMBL/GenBank/DDBJ whole genome shotgun (WGS) entry which is preliminary data.</text>
</comment>
<proteinExistence type="predicted"/>
<name>A0ABU3BK67_9FLAO</name>
<reference evidence="4 5" key="1">
    <citation type="submission" date="2023-09" db="EMBL/GenBank/DDBJ databases">
        <authorList>
            <person name="Rey-Velasco X."/>
        </authorList>
    </citation>
    <scope>NUCLEOTIDE SEQUENCE [LARGE SCALE GENOMIC DNA]</scope>
    <source>
        <strain evidence="4 5">P007</strain>
    </source>
</reference>
<keyword evidence="2" id="KW-0732">Signal</keyword>
<keyword evidence="1" id="KW-1133">Transmembrane helix</keyword>
<keyword evidence="1" id="KW-0812">Transmembrane</keyword>
<keyword evidence="5" id="KW-1185">Reference proteome</keyword>
<dbReference type="Proteomes" id="UP001250662">
    <property type="component" value="Unassembled WGS sequence"/>
</dbReference>
<dbReference type="Pfam" id="PF13559">
    <property type="entry name" value="DUF4129"/>
    <property type="match status" value="1"/>
</dbReference>